<dbReference type="GeneID" id="63822246"/>
<protein>
    <recommendedName>
        <fullName evidence="3">GAG-pre-integrase domain-containing protein</fullName>
    </recommendedName>
</protein>
<evidence type="ECO:0000313" key="1">
    <source>
        <dbReference type="EMBL" id="KZT00536.1"/>
    </source>
</evidence>
<dbReference type="RefSeq" id="XP_040758276.1">
    <property type="nucleotide sequence ID" value="XM_040905216.1"/>
</dbReference>
<reference evidence="1 2" key="1">
    <citation type="journal article" date="2016" name="Mol. Biol. Evol.">
        <title>Comparative Genomics of Early-Diverging Mushroom-Forming Fungi Provides Insights into the Origins of Lignocellulose Decay Capabilities.</title>
        <authorList>
            <person name="Nagy L.G."/>
            <person name="Riley R."/>
            <person name="Tritt A."/>
            <person name="Adam C."/>
            <person name="Daum C."/>
            <person name="Floudas D."/>
            <person name="Sun H."/>
            <person name="Yadav J.S."/>
            <person name="Pangilinan J."/>
            <person name="Larsson K.H."/>
            <person name="Matsuura K."/>
            <person name="Barry K."/>
            <person name="Labutti K."/>
            <person name="Kuo R."/>
            <person name="Ohm R.A."/>
            <person name="Bhattacharya S.S."/>
            <person name="Shirouzu T."/>
            <person name="Yoshinaga Y."/>
            <person name="Martin F.M."/>
            <person name="Grigoriev I.V."/>
            <person name="Hibbett D.S."/>
        </authorList>
    </citation>
    <scope>NUCLEOTIDE SEQUENCE [LARGE SCALE GENOMIC DNA]</scope>
    <source>
        <strain evidence="1 2">93-53</strain>
    </source>
</reference>
<organism evidence="1 2">
    <name type="scientific">Laetiporus sulphureus 93-53</name>
    <dbReference type="NCBI Taxonomy" id="1314785"/>
    <lineage>
        <taxon>Eukaryota</taxon>
        <taxon>Fungi</taxon>
        <taxon>Dikarya</taxon>
        <taxon>Basidiomycota</taxon>
        <taxon>Agaricomycotina</taxon>
        <taxon>Agaricomycetes</taxon>
        <taxon>Polyporales</taxon>
        <taxon>Laetiporus</taxon>
    </lineage>
</organism>
<dbReference type="Proteomes" id="UP000076871">
    <property type="component" value="Unassembled WGS sequence"/>
</dbReference>
<dbReference type="InParanoid" id="A0A165B980"/>
<gene>
    <name evidence="1" type="ORF">LAESUDRAFT_665875</name>
</gene>
<evidence type="ECO:0000313" key="2">
    <source>
        <dbReference type="Proteomes" id="UP000076871"/>
    </source>
</evidence>
<dbReference type="AlphaFoldDB" id="A0A165B980"/>
<accession>A0A165B980</accession>
<feature type="non-terminal residue" evidence="1">
    <location>
        <position position="1"/>
    </location>
</feature>
<keyword evidence="2" id="KW-1185">Reference proteome</keyword>
<evidence type="ECO:0008006" key="3">
    <source>
        <dbReference type="Google" id="ProtNLM"/>
    </source>
</evidence>
<name>A0A165B980_9APHY</name>
<proteinExistence type="predicted"/>
<dbReference type="OrthoDB" id="2713924at2759"/>
<sequence length="83" mass="8887">LGHMNYHTVVNMATSFLLSGMPVDTSSAPPKCDHCILRKQTRSSVPKVCVGDKASRKWELVYADVMGPCDGTGCGNSIKASMV</sequence>
<dbReference type="EMBL" id="KV427683">
    <property type="protein sequence ID" value="KZT00536.1"/>
    <property type="molecule type" value="Genomic_DNA"/>
</dbReference>
<dbReference type="STRING" id="1314785.A0A165B980"/>